<evidence type="ECO:0000256" key="1">
    <source>
        <dbReference type="SAM" id="MobiDB-lite"/>
    </source>
</evidence>
<reference evidence="2" key="1">
    <citation type="journal article" date="2015" name="ISME J.">
        <title>Draft Genome Sequence of Streptomyces incarnatus NRRL8089, which Produces the Nucleoside Antibiotic Sinefungin.</title>
        <authorList>
            <person name="Oshima K."/>
            <person name="Hattori M."/>
            <person name="Shimizu H."/>
            <person name="Fukuda K."/>
            <person name="Nemoto M."/>
            <person name="Inagaki K."/>
            <person name="Tamura T."/>
        </authorList>
    </citation>
    <scope>NUCLEOTIDE SEQUENCE</scope>
    <source>
        <strain evidence="2">FACHB-1375</strain>
    </source>
</reference>
<reference evidence="2" key="2">
    <citation type="submission" date="2020-08" db="EMBL/GenBank/DDBJ databases">
        <authorList>
            <person name="Chen M."/>
            <person name="Teng W."/>
            <person name="Zhao L."/>
            <person name="Hu C."/>
            <person name="Zhou Y."/>
            <person name="Han B."/>
            <person name="Song L."/>
            <person name="Shu W."/>
        </authorList>
    </citation>
    <scope>NUCLEOTIDE SEQUENCE</scope>
    <source>
        <strain evidence="2">FACHB-1375</strain>
    </source>
</reference>
<gene>
    <name evidence="2" type="ORF">H6G03_07270</name>
</gene>
<dbReference type="Proteomes" id="UP000641646">
    <property type="component" value="Unassembled WGS sequence"/>
</dbReference>
<accession>A0A926VBN7</accession>
<evidence type="ECO:0000313" key="3">
    <source>
        <dbReference type="Proteomes" id="UP000641646"/>
    </source>
</evidence>
<organism evidence="2 3">
    <name type="scientific">Aerosakkonema funiforme FACHB-1375</name>
    <dbReference type="NCBI Taxonomy" id="2949571"/>
    <lineage>
        <taxon>Bacteria</taxon>
        <taxon>Bacillati</taxon>
        <taxon>Cyanobacteriota</taxon>
        <taxon>Cyanophyceae</taxon>
        <taxon>Oscillatoriophycideae</taxon>
        <taxon>Aerosakkonematales</taxon>
        <taxon>Aerosakkonemataceae</taxon>
        <taxon>Aerosakkonema</taxon>
    </lineage>
</organism>
<comment type="caution">
    <text evidence="2">The sequence shown here is derived from an EMBL/GenBank/DDBJ whole genome shotgun (WGS) entry which is preliminary data.</text>
</comment>
<proteinExistence type="predicted"/>
<feature type="compositionally biased region" description="Polar residues" evidence="1">
    <location>
        <begin position="1"/>
        <end position="37"/>
    </location>
</feature>
<sequence length="452" mass="52415">MPSQSFIPPVTTNHSTVPRTSTYSRVPLDTRQTQPSEPNRPLPQEIICQFFLEIVKKWSPELVLSEFERLFINPTNLTGSEIQQALKEIILSKQEVEYKNTLKRSIYILLNNWIFGRKYKPAHELIELLSNSSTSHKIVFPIVKTVKAWLSNFINSEDYQELKLFVSKYDNREKDHWKNRYTSYLLAPQYANSKNLPEQRQAAQGLAKQLQEQFKFDLAMYTAHSESAGFNYKRTQNPTALGDEALRLIKKVVAKRGPFSYANLANIFVQQTQELCYKEFKQSLLKYLGFYLDNQGLVETLKTQLGKKFEVLYPSSNKEVLNNSLLLKTCNRVIEYLTTERDGEPGAMFVSLASQGNPLTLAILILKILLISPSTRTHLEVCMAKLIQHYESYCQEECQWVINFLEISKIILTIYMENVRYNLVNMENVKIDDRPVVDGDSYRIFSQIEWGK</sequence>
<dbReference type="RefSeq" id="WP_190463583.1">
    <property type="nucleotide sequence ID" value="NZ_JACJPW010000013.1"/>
</dbReference>
<feature type="region of interest" description="Disordered" evidence="1">
    <location>
        <begin position="1"/>
        <end position="41"/>
    </location>
</feature>
<keyword evidence="3" id="KW-1185">Reference proteome</keyword>
<evidence type="ECO:0000313" key="2">
    <source>
        <dbReference type="EMBL" id="MBD2180904.1"/>
    </source>
</evidence>
<name>A0A926VBN7_9CYAN</name>
<protein>
    <submittedName>
        <fullName evidence="2">Uncharacterized protein</fullName>
    </submittedName>
</protein>
<dbReference type="AlphaFoldDB" id="A0A926VBN7"/>
<dbReference type="EMBL" id="JACJPW010000013">
    <property type="protein sequence ID" value="MBD2180904.1"/>
    <property type="molecule type" value="Genomic_DNA"/>
</dbReference>